<dbReference type="PANTHER" id="PTHR10830">
    <property type="entry name" value="DOLICHYL-DIPHOSPHOOLIGOSACCHARIDE--PROTEIN GLYCOSYLTRANSFERASE 48 KDA SUBUNIT"/>
    <property type="match status" value="1"/>
</dbReference>
<dbReference type="GO" id="GO:0018279">
    <property type="term" value="P:protein N-linked glycosylation via asparagine"/>
    <property type="evidence" value="ECO:0007669"/>
    <property type="project" value="UniProtKB-UniRule"/>
</dbReference>
<feature type="compositionally biased region" description="Basic and acidic residues" evidence="9">
    <location>
        <begin position="185"/>
        <end position="218"/>
    </location>
</feature>
<feature type="compositionally biased region" description="Basic and acidic residues" evidence="9">
    <location>
        <begin position="353"/>
        <end position="363"/>
    </location>
</feature>
<feature type="domain" description="OST48 middle" evidence="11">
    <location>
        <begin position="708"/>
        <end position="849"/>
    </location>
</feature>
<evidence type="ECO:0000256" key="7">
    <source>
        <dbReference type="ARBA" id="ARBA00023136"/>
    </source>
</evidence>
<evidence type="ECO:0000256" key="1">
    <source>
        <dbReference type="ARBA" id="ARBA00004479"/>
    </source>
</evidence>
<evidence type="ECO:0000313" key="14">
    <source>
        <dbReference type="Proteomes" id="UP000015100"/>
    </source>
</evidence>
<name>S8A3F0_DACHA</name>
<organism evidence="13 14">
    <name type="scientific">Dactylellina haptotyla (strain CBS 200.50)</name>
    <name type="common">Nematode-trapping fungus</name>
    <name type="synonym">Monacrosporium haptotylum</name>
    <dbReference type="NCBI Taxonomy" id="1284197"/>
    <lineage>
        <taxon>Eukaryota</taxon>
        <taxon>Fungi</taxon>
        <taxon>Dikarya</taxon>
        <taxon>Ascomycota</taxon>
        <taxon>Pezizomycotina</taxon>
        <taxon>Orbiliomycetes</taxon>
        <taxon>Orbiliales</taxon>
        <taxon>Orbiliaceae</taxon>
        <taxon>Dactylellina</taxon>
    </lineage>
</organism>
<proteinExistence type="inferred from homology"/>
<comment type="similarity">
    <text evidence="3 8">Belongs to the DDOST 48 kDa subunit family.</text>
</comment>
<dbReference type="Pfam" id="PF03345">
    <property type="entry name" value="OST48_N"/>
    <property type="match status" value="1"/>
</dbReference>
<keyword evidence="14" id="KW-1185">Reference proteome</keyword>
<dbReference type="InterPro" id="IPR005013">
    <property type="entry name" value="DDOST_48_kDa_subunit"/>
</dbReference>
<evidence type="ECO:0000259" key="11">
    <source>
        <dbReference type="Pfam" id="PF23358"/>
    </source>
</evidence>
<dbReference type="EMBL" id="AQGS01000635">
    <property type="protein sequence ID" value="EPS37535.1"/>
    <property type="molecule type" value="Genomic_DNA"/>
</dbReference>
<comment type="caution">
    <text evidence="13">The sequence shown here is derived from an EMBL/GenBank/DDBJ whole genome shotgun (WGS) entry which is preliminary data.</text>
</comment>
<feature type="domain" description="DUF8035" evidence="12">
    <location>
        <begin position="295"/>
        <end position="348"/>
    </location>
</feature>
<dbReference type="OrthoDB" id="29105at2759"/>
<evidence type="ECO:0000259" key="12">
    <source>
        <dbReference type="Pfam" id="PF26118"/>
    </source>
</evidence>
<dbReference type="PANTHER" id="PTHR10830:SF0">
    <property type="entry name" value="DOLICHYL-DIPHOSPHOOLIGOSACCHARIDE--PROTEIN GLYCOSYLTRANSFERASE 48 KDA SUBUNIT"/>
    <property type="match status" value="1"/>
</dbReference>
<reference evidence="13 14" key="1">
    <citation type="journal article" date="2013" name="PLoS Genet.">
        <title>Genomic mechanisms accounting for the adaptation to parasitism in nematode-trapping fungi.</title>
        <authorList>
            <person name="Meerupati T."/>
            <person name="Andersson K.M."/>
            <person name="Friman E."/>
            <person name="Kumar D."/>
            <person name="Tunlid A."/>
            <person name="Ahren D."/>
        </authorList>
    </citation>
    <scope>NUCLEOTIDE SEQUENCE [LARGE SCALE GENOMIC DNA]</scope>
    <source>
        <strain evidence="13 14">CBS 200.50</strain>
    </source>
</reference>
<dbReference type="GO" id="GO:0008250">
    <property type="term" value="C:oligosaccharyltransferase complex"/>
    <property type="evidence" value="ECO:0007669"/>
    <property type="project" value="TreeGrafter"/>
</dbReference>
<dbReference type="InterPro" id="IPR058348">
    <property type="entry name" value="DUF8035"/>
</dbReference>
<accession>S8A3F0</accession>
<dbReference type="InterPro" id="IPR055457">
    <property type="entry name" value="OST48_N"/>
</dbReference>
<keyword evidence="7 8" id="KW-0472">Membrane</keyword>
<reference evidence="14" key="2">
    <citation type="submission" date="2013-04" db="EMBL/GenBank/DDBJ databases">
        <title>Genomic mechanisms accounting for the adaptation to parasitism in nematode-trapping fungi.</title>
        <authorList>
            <person name="Ahren D.G."/>
        </authorList>
    </citation>
    <scope>NUCLEOTIDE SEQUENCE [LARGE SCALE GENOMIC DNA]</scope>
    <source>
        <strain evidence="14">CBS 200.50</strain>
    </source>
</reference>
<comment type="pathway">
    <text evidence="2 8">Protein modification; protein glycosylation.</text>
</comment>
<dbReference type="eggNOG" id="KOG2754">
    <property type="taxonomic scope" value="Eukaryota"/>
</dbReference>
<keyword evidence="6 8" id="KW-1133">Transmembrane helix</keyword>
<evidence type="ECO:0000256" key="2">
    <source>
        <dbReference type="ARBA" id="ARBA00004922"/>
    </source>
</evidence>
<evidence type="ECO:0000256" key="3">
    <source>
        <dbReference type="ARBA" id="ARBA00008743"/>
    </source>
</evidence>
<protein>
    <recommendedName>
        <fullName evidence="8">Dolichyl-diphosphooligosaccharide--protein glycosyltransferase subunit WBP1</fullName>
        <shortName evidence="8">Oligosaccharyl transferase subunit WBP1</shortName>
    </recommendedName>
</protein>
<dbReference type="STRING" id="1284197.S8A3F0"/>
<evidence type="ECO:0000256" key="9">
    <source>
        <dbReference type="SAM" id="MobiDB-lite"/>
    </source>
</evidence>
<comment type="subunit">
    <text evidence="8">Component of the oligosaccharyltransferase (OST) complex.</text>
</comment>
<evidence type="ECO:0000313" key="13">
    <source>
        <dbReference type="EMBL" id="EPS37535.1"/>
    </source>
</evidence>
<comment type="subcellular location">
    <subcellularLocation>
        <location evidence="8">Endoplasmic reticulum membrane</location>
        <topology evidence="8">Single-pass type I membrane protein</topology>
    </subcellularLocation>
    <subcellularLocation>
        <location evidence="1">Membrane</location>
        <topology evidence="1">Single-pass type I membrane protein</topology>
    </subcellularLocation>
</comment>
<evidence type="ECO:0000256" key="5">
    <source>
        <dbReference type="ARBA" id="ARBA00022824"/>
    </source>
</evidence>
<evidence type="ECO:0000256" key="8">
    <source>
        <dbReference type="RuleBase" id="RU361142"/>
    </source>
</evidence>
<dbReference type="UniPathway" id="UPA00378"/>
<gene>
    <name evidence="13" type="ORF">H072_8791</name>
</gene>
<dbReference type="Pfam" id="PF26118">
    <property type="entry name" value="DUF8035"/>
    <property type="match status" value="1"/>
</dbReference>
<feature type="region of interest" description="Disordered" evidence="9">
    <location>
        <begin position="353"/>
        <end position="375"/>
    </location>
</feature>
<comment type="function">
    <text evidence="8">Subunit of the oligosaccharyl transferase (OST) complex that catalyzes the initial transfer of a defined glycan (Glc(3)Man(9)GlcNAc(2) in eukaryotes) from the lipid carrier dolichol-pyrophosphate to an asparagine residue within an Asn-X-Ser/Thr consensus motif in nascent polypeptide chains, the first step in protein N-glycosylation. N-glycosylation occurs cotranslationally and the complex associates with the Sec61 complex at the channel-forming translocon complex that mediates protein translocation across the endoplasmic reticulum (ER).</text>
</comment>
<feature type="region of interest" description="Disordered" evidence="9">
    <location>
        <begin position="18"/>
        <end position="38"/>
    </location>
</feature>
<dbReference type="InterPro" id="IPR055459">
    <property type="entry name" value="OST48_MD"/>
</dbReference>
<dbReference type="Proteomes" id="UP000015100">
    <property type="component" value="Unassembled WGS sequence"/>
</dbReference>
<evidence type="ECO:0000256" key="4">
    <source>
        <dbReference type="ARBA" id="ARBA00022692"/>
    </source>
</evidence>
<sequence>MSRYERYTTRRGNVDVEVEHRDQDYRGPGFYEHDREYRETDIYNPERGRGGELTRFHERDNRSSGALVPVRQEKIIERDLYEVPPEPEPIVPIREIEIDNTIKVTEHEHEHVHHHNHIHIDHAAIHIVAEPPAPPPPRREVIGERETLVQIRERRYGGKWNATGRLSIDRDIHIDDHHDHHHHHEERSRSRSVSREREVKRTIGYGRYRERTEGERFSSPRNSSQALVPASPRGSGFFKDFKAEQEGWTVVDVPGAGRRITLEGGADVSWNSSSFNSSAGVRRSSKHPERTAKGELWTEITKDLVCAEALEEFGYNFEETDNFVYVFDYLHRDQIQDLIELSKDIRRERVREIENSSRYERSQSRPRNSGGYYERDRFTEKRDYTPYGERDRVRDTPMARLRFRSLLTALVSLVSLSQCISLTGPRTLLVLEDETKDLFQTLISDLEARGFKTDIRSPKAESLNLFQHEERAYDNIIVFPTKLKGLGPNLQSASFLKHASNGGNILVLLPSDPEGNTPAAITELASQIDIFLPPKGFSVVNHFDPADPIEPEHTTLVLDLPTFPSHTKNYFTGGDDPAAKLLYKGAGLALGNSPLIQPILTAPRFAYSYDAKESQNYADDENVFSAGNQLVLIAGMQTRNNARITFVAGADMFADKSFTKIAKTNKMSANRAFAKDVTAWTFKETGVLRVDNIEHWGEEFGPSVINGDVYRIKHDVTYSIAVSEYSYDHFAPYKTPETDALQLEFAMLDPYYRIPLVPATSPLTAHKNSTVYSTTFKTPDQHGVFTFIVNYKRPFLSVVHEKRAVTVRHFAHNEWTRSWGISGSWPWIGGVWVVVIGWIAFVGVWLWSKPVVEGKGEKKKQ</sequence>
<keyword evidence="5 8" id="KW-0256">Endoplasmic reticulum</keyword>
<feature type="transmembrane region" description="Helical" evidence="8">
    <location>
        <begin position="825"/>
        <end position="848"/>
    </location>
</feature>
<feature type="domain" description="OST48 N-terminal" evidence="10">
    <location>
        <begin position="426"/>
        <end position="681"/>
    </location>
</feature>
<dbReference type="AlphaFoldDB" id="S8A3F0"/>
<keyword evidence="4 8" id="KW-0812">Transmembrane</keyword>
<feature type="region of interest" description="Disordered" evidence="9">
    <location>
        <begin position="178"/>
        <end position="231"/>
    </location>
</feature>
<dbReference type="HOGENOM" id="CLU_332329_0_0_1"/>
<evidence type="ECO:0000256" key="6">
    <source>
        <dbReference type="ARBA" id="ARBA00022989"/>
    </source>
</evidence>
<dbReference type="Pfam" id="PF23358">
    <property type="entry name" value="OST48_MD"/>
    <property type="match status" value="1"/>
</dbReference>
<evidence type="ECO:0000259" key="10">
    <source>
        <dbReference type="Pfam" id="PF03345"/>
    </source>
</evidence>